<dbReference type="EMBL" id="GFPF01002021">
    <property type="protein sequence ID" value="MAA13167.1"/>
    <property type="molecule type" value="Transcribed_RNA"/>
</dbReference>
<sequence>MTMSTAGGHFKHGFVLRELAWLVYCTMRTVGASHDVSWPSTSAVVSFTNLECNLSLLKANVKQAHACTLLKKHSLLVRCSVEIKRLCSADVNARLIIR</sequence>
<evidence type="ECO:0008006" key="3">
    <source>
        <dbReference type="Google" id="ProtNLM"/>
    </source>
</evidence>
<keyword evidence="1" id="KW-0732">Signal</keyword>
<evidence type="ECO:0000256" key="1">
    <source>
        <dbReference type="SAM" id="SignalP"/>
    </source>
</evidence>
<organism evidence="2">
    <name type="scientific">Rhipicephalus zambeziensis</name>
    <dbReference type="NCBI Taxonomy" id="60191"/>
    <lineage>
        <taxon>Eukaryota</taxon>
        <taxon>Metazoa</taxon>
        <taxon>Ecdysozoa</taxon>
        <taxon>Arthropoda</taxon>
        <taxon>Chelicerata</taxon>
        <taxon>Arachnida</taxon>
        <taxon>Acari</taxon>
        <taxon>Parasitiformes</taxon>
        <taxon>Ixodida</taxon>
        <taxon>Ixodoidea</taxon>
        <taxon>Ixodidae</taxon>
        <taxon>Rhipicephalinae</taxon>
        <taxon>Rhipicephalus</taxon>
        <taxon>Rhipicephalus</taxon>
    </lineage>
</organism>
<protein>
    <recommendedName>
        <fullName evidence="3">Secreted protein</fullName>
    </recommendedName>
</protein>
<proteinExistence type="predicted"/>
<feature type="signal peptide" evidence="1">
    <location>
        <begin position="1"/>
        <end position="31"/>
    </location>
</feature>
<dbReference type="AlphaFoldDB" id="A0A224Y6I2"/>
<name>A0A224Y6I2_9ACAR</name>
<accession>A0A224Y6I2</accession>
<feature type="chain" id="PRO_5012578577" description="Secreted protein" evidence="1">
    <location>
        <begin position="32"/>
        <end position="98"/>
    </location>
</feature>
<reference evidence="2" key="1">
    <citation type="journal article" date="2017" name="Parasit. Vectors">
        <title>Sialotranscriptomics of Rhipicephalus zambeziensis reveals intricate expression profiles of secretory proteins and suggests tight temporal transcriptional regulation during blood-feeding.</title>
        <authorList>
            <person name="de Castro M.H."/>
            <person name="de Klerk D."/>
            <person name="Pienaar R."/>
            <person name="Rees D.J.G."/>
            <person name="Mans B.J."/>
        </authorList>
    </citation>
    <scope>NUCLEOTIDE SEQUENCE</scope>
    <source>
        <tissue evidence="2">Salivary glands</tissue>
    </source>
</reference>
<evidence type="ECO:0000313" key="2">
    <source>
        <dbReference type="EMBL" id="MAA13167.1"/>
    </source>
</evidence>